<accession>A0AAV8UVU9</accession>
<evidence type="ECO:0000313" key="2">
    <source>
        <dbReference type="Proteomes" id="UP001157974"/>
    </source>
</evidence>
<protein>
    <submittedName>
        <fullName evidence="1">Uncharacterized protein</fullName>
    </submittedName>
</protein>
<dbReference type="AlphaFoldDB" id="A0AAV8UVU9"/>
<organism evidence="1 2">
    <name type="scientific">Rhodosorus marinus</name>
    <dbReference type="NCBI Taxonomy" id="101924"/>
    <lineage>
        <taxon>Eukaryota</taxon>
        <taxon>Rhodophyta</taxon>
        <taxon>Stylonematophyceae</taxon>
        <taxon>Stylonematales</taxon>
        <taxon>Stylonemataceae</taxon>
        <taxon>Rhodosorus</taxon>
    </lineage>
</organism>
<name>A0AAV8UVU9_9RHOD</name>
<dbReference type="Proteomes" id="UP001157974">
    <property type="component" value="Unassembled WGS sequence"/>
</dbReference>
<gene>
    <name evidence="1" type="ORF">NDN08_003154</name>
</gene>
<reference evidence="1 2" key="1">
    <citation type="journal article" date="2023" name="Nat. Commun.">
        <title>Origin of minicircular mitochondrial genomes in red algae.</title>
        <authorList>
            <person name="Lee Y."/>
            <person name="Cho C.H."/>
            <person name="Lee Y.M."/>
            <person name="Park S.I."/>
            <person name="Yang J.H."/>
            <person name="West J.A."/>
            <person name="Bhattacharya D."/>
            <person name="Yoon H.S."/>
        </authorList>
    </citation>
    <scope>NUCLEOTIDE SEQUENCE [LARGE SCALE GENOMIC DNA]</scope>
    <source>
        <strain evidence="1 2">CCMP1338</strain>
        <tissue evidence="1">Whole cell</tissue>
    </source>
</reference>
<evidence type="ECO:0000313" key="1">
    <source>
        <dbReference type="EMBL" id="KAJ8906664.1"/>
    </source>
</evidence>
<proteinExistence type="predicted"/>
<keyword evidence="2" id="KW-1185">Reference proteome</keyword>
<comment type="caution">
    <text evidence="1">The sequence shown here is derived from an EMBL/GenBank/DDBJ whole genome shotgun (WGS) entry which is preliminary data.</text>
</comment>
<sequence length="168" mass="18404">MVIQDHGHPDQVNHNIWASNIYAEDSAYAVVTELNDFGHSNVTVVNVTATRVQDPVYMFYLSNVTFSDLNIVNATTTTSVVSIHNVNNFSMQKVRVKGGVPTSTVVSVKESSNVSLDDIYPKKTTHFNYGAVLLSSSETNASTITVTNSNFQYILKKPPVFVKIEASG</sequence>
<dbReference type="EMBL" id="JAMWBK010000003">
    <property type="protein sequence ID" value="KAJ8906664.1"/>
    <property type="molecule type" value="Genomic_DNA"/>
</dbReference>